<evidence type="ECO:0000313" key="4">
    <source>
        <dbReference type="Proteomes" id="UP001391051"/>
    </source>
</evidence>
<dbReference type="PANTHER" id="PTHR34154:SF3">
    <property type="entry name" value="ALKALI-SENSITIVE LINKAGE PROTEIN 1"/>
    <property type="match status" value="1"/>
</dbReference>
<feature type="signal peptide" evidence="1">
    <location>
        <begin position="1"/>
        <end position="19"/>
    </location>
</feature>
<feature type="chain" id="PRO_5046341600" description="Asl1-like glycosyl hydrolase catalytic domain-containing protein" evidence="1">
    <location>
        <begin position="20"/>
        <end position="313"/>
    </location>
</feature>
<dbReference type="InterPro" id="IPR017853">
    <property type="entry name" value="GH"/>
</dbReference>
<dbReference type="Proteomes" id="UP001391051">
    <property type="component" value="Unassembled WGS sequence"/>
</dbReference>
<dbReference type="EMBL" id="JAQQWE010000009">
    <property type="protein sequence ID" value="KAK7940755.1"/>
    <property type="molecule type" value="Genomic_DNA"/>
</dbReference>
<accession>A0ABR1PUR5</accession>
<dbReference type="RefSeq" id="XP_066693507.1">
    <property type="nucleotide sequence ID" value="XM_066849364.1"/>
</dbReference>
<dbReference type="Pfam" id="PF11790">
    <property type="entry name" value="Glyco_hydro_cc"/>
    <property type="match status" value="1"/>
</dbReference>
<name>A0ABR1PUR5_9PEZI</name>
<proteinExistence type="predicted"/>
<dbReference type="InterPro" id="IPR024655">
    <property type="entry name" value="Asl1_glyco_hydro_catalytic"/>
</dbReference>
<evidence type="ECO:0000259" key="2">
    <source>
        <dbReference type="Pfam" id="PF11790"/>
    </source>
</evidence>
<gene>
    <name evidence="3" type="ORF">PG986_013142</name>
</gene>
<dbReference type="GeneID" id="92082426"/>
<evidence type="ECO:0000313" key="3">
    <source>
        <dbReference type="EMBL" id="KAK7940755.1"/>
    </source>
</evidence>
<reference evidence="3 4" key="1">
    <citation type="submission" date="2023-01" db="EMBL/GenBank/DDBJ databases">
        <title>Analysis of 21 Apiospora genomes using comparative genomics revels a genus with tremendous synthesis potential of carbohydrate active enzymes and secondary metabolites.</title>
        <authorList>
            <person name="Sorensen T."/>
        </authorList>
    </citation>
    <scope>NUCLEOTIDE SEQUENCE [LARGE SCALE GENOMIC DNA]</scope>
    <source>
        <strain evidence="3 4">CBS 24483</strain>
    </source>
</reference>
<keyword evidence="1" id="KW-0732">Signal</keyword>
<sequence>MHALLSIITLSLLSGLSPAAPTTIEPRGTTPNNAGPKVGLAVSDKYLQDLRDLVTGQTRVSWYYTWELKESPVIQAANPKAEFLPQIGPHDLEQKDSDKPVLATDSAEKLRSLQKSGSKRLLCFNEPNIQVADGGTWMVPDVVAKYYKHAIMPLQKEGWQISHPVVSAGQPGLDWLGQFLTACKNLNGGADCPADFVSAHWYGPAAGLEDWTDKLHGFYQQQASFGGGGDRLKFWFTELGDPEAGQQGRGTDADNQKLLETARTVFSSKPYVEAYAWFGATRRSKANVYTGPGVSLFENSGKLTTLGNMLKSG</sequence>
<dbReference type="PANTHER" id="PTHR34154">
    <property type="entry name" value="ALKALI-SENSITIVE LINKAGE PROTEIN 1"/>
    <property type="match status" value="1"/>
</dbReference>
<keyword evidence="4" id="KW-1185">Reference proteome</keyword>
<evidence type="ECO:0000256" key="1">
    <source>
        <dbReference type="SAM" id="SignalP"/>
    </source>
</evidence>
<protein>
    <recommendedName>
        <fullName evidence="2">Asl1-like glycosyl hydrolase catalytic domain-containing protein</fullName>
    </recommendedName>
</protein>
<dbReference type="SUPFAM" id="SSF51445">
    <property type="entry name" value="(Trans)glycosidases"/>
    <property type="match status" value="1"/>
</dbReference>
<organism evidence="3 4">
    <name type="scientific">Apiospora aurea</name>
    <dbReference type="NCBI Taxonomy" id="335848"/>
    <lineage>
        <taxon>Eukaryota</taxon>
        <taxon>Fungi</taxon>
        <taxon>Dikarya</taxon>
        <taxon>Ascomycota</taxon>
        <taxon>Pezizomycotina</taxon>
        <taxon>Sordariomycetes</taxon>
        <taxon>Xylariomycetidae</taxon>
        <taxon>Amphisphaeriales</taxon>
        <taxon>Apiosporaceae</taxon>
        <taxon>Apiospora</taxon>
    </lineage>
</organism>
<comment type="caution">
    <text evidence="3">The sequence shown here is derived from an EMBL/GenBank/DDBJ whole genome shotgun (WGS) entry which is preliminary data.</text>
</comment>
<dbReference type="InterPro" id="IPR053183">
    <property type="entry name" value="ASL1"/>
</dbReference>
<dbReference type="Gene3D" id="3.20.20.80">
    <property type="entry name" value="Glycosidases"/>
    <property type="match status" value="1"/>
</dbReference>
<feature type="domain" description="Asl1-like glycosyl hydrolase catalytic" evidence="2">
    <location>
        <begin position="48"/>
        <end position="308"/>
    </location>
</feature>